<feature type="compositionally biased region" description="Polar residues" evidence="1">
    <location>
        <begin position="69"/>
        <end position="84"/>
    </location>
</feature>
<evidence type="ECO:0000313" key="3">
    <source>
        <dbReference type="EMBL" id="OGG93377.1"/>
    </source>
</evidence>
<feature type="transmembrane region" description="Helical" evidence="2">
    <location>
        <begin position="220"/>
        <end position="243"/>
    </location>
</feature>
<reference evidence="3 4" key="1">
    <citation type="journal article" date="2016" name="Nat. Commun.">
        <title>Thousands of microbial genomes shed light on interconnected biogeochemical processes in an aquifer system.</title>
        <authorList>
            <person name="Anantharaman K."/>
            <person name="Brown C.T."/>
            <person name="Hug L.A."/>
            <person name="Sharon I."/>
            <person name="Castelle C.J."/>
            <person name="Probst A.J."/>
            <person name="Thomas B.C."/>
            <person name="Singh A."/>
            <person name="Wilkins M.J."/>
            <person name="Karaoz U."/>
            <person name="Brodie E.L."/>
            <person name="Williams K.H."/>
            <person name="Hubbard S.S."/>
            <person name="Banfield J.F."/>
        </authorList>
    </citation>
    <scope>NUCLEOTIDE SEQUENCE [LARGE SCALE GENOMIC DNA]</scope>
</reference>
<dbReference type="Proteomes" id="UP000176867">
    <property type="component" value="Unassembled WGS sequence"/>
</dbReference>
<protein>
    <recommendedName>
        <fullName evidence="5">Helix-turn-helix domain-containing protein</fullName>
    </recommendedName>
</protein>
<feature type="compositionally biased region" description="Acidic residues" evidence="1">
    <location>
        <begin position="151"/>
        <end position="161"/>
    </location>
</feature>
<keyword evidence="2" id="KW-1133">Transmembrane helix</keyword>
<gene>
    <name evidence="3" type="ORF">A2609_01670</name>
</gene>
<dbReference type="AlphaFoldDB" id="A0A1F6G5J1"/>
<accession>A0A1F6G5J1</accession>
<proteinExistence type="predicted"/>
<evidence type="ECO:0008006" key="5">
    <source>
        <dbReference type="Google" id="ProtNLM"/>
    </source>
</evidence>
<comment type="caution">
    <text evidence="3">The sequence shown here is derived from an EMBL/GenBank/DDBJ whole genome shotgun (WGS) entry which is preliminary data.</text>
</comment>
<dbReference type="EMBL" id="MFMU01000009">
    <property type="protein sequence ID" value="OGG93377.1"/>
    <property type="molecule type" value="Genomic_DNA"/>
</dbReference>
<keyword evidence="2" id="KW-0472">Membrane</keyword>
<evidence type="ECO:0000256" key="1">
    <source>
        <dbReference type="SAM" id="MobiDB-lite"/>
    </source>
</evidence>
<organism evidence="3 4">
    <name type="scientific">Candidatus Kaiserbacteria bacterium RIFOXYD1_FULL_47_14</name>
    <dbReference type="NCBI Taxonomy" id="1798533"/>
    <lineage>
        <taxon>Bacteria</taxon>
        <taxon>Candidatus Kaiseribacteriota</taxon>
    </lineage>
</organism>
<keyword evidence="2" id="KW-0812">Transmembrane</keyword>
<feature type="compositionally biased region" description="Basic and acidic residues" evidence="1">
    <location>
        <begin position="58"/>
        <end position="68"/>
    </location>
</feature>
<feature type="region of interest" description="Disordered" evidence="1">
    <location>
        <begin position="151"/>
        <end position="170"/>
    </location>
</feature>
<feature type="region of interest" description="Disordered" evidence="1">
    <location>
        <begin position="58"/>
        <end position="88"/>
    </location>
</feature>
<name>A0A1F6G5J1_9BACT</name>
<evidence type="ECO:0000256" key="2">
    <source>
        <dbReference type="SAM" id="Phobius"/>
    </source>
</evidence>
<sequence>MDEILIEEKKFVSSKRAAKMTGYAKDYIGQLCREGRVPARLIGRSWYVLEAAIQDHRFGAEEPERESKTAQSPMKSPEIQSTWESPRYESYSEELLPAIKPSKEAESSAVDTEEEASQRIQDSWKAWFDRFDHMAEDDALKPIVVPMVSEEIQEESEESEKEPETERTKEEITMQVPIHTMSSRPLYRPPQKEFLLCNEDALPSIERITRRKSDKWLVRTIRIAGTVFAILAIIVAVAGSGYFDAYILSNSQVRIIAGVALYNK</sequence>
<evidence type="ECO:0000313" key="4">
    <source>
        <dbReference type="Proteomes" id="UP000176867"/>
    </source>
</evidence>